<dbReference type="Proteomes" id="UP000228775">
    <property type="component" value="Unassembled WGS sequence"/>
</dbReference>
<dbReference type="PANTHER" id="PTHR33175">
    <property type="entry name" value="DNA-BINDING PROTEIN HU"/>
    <property type="match status" value="1"/>
</dbReference>
<dbReference type="PRINTS" id="PR01727">
    <property type="entry name" value="DNABINDINGHU"/>
</dbReference>
<dbReference type="GO" id="GO:0030527">
    <property type="term" value="F:structural constituent of chromatin"/>
    <property type="evidence" value="ECO:0007669"/>
    <property type="project" value="InterPro"/>
</dbReference>
<evidence type="ECO:0000256" key="2">
    <source>
        <dbReference type="ARBA" id="ARBA00023125"/>
    </source>
</evidence>
<dbReference type="Pfam" id="PF00216">
    <property type="entry name" value="Bac_DNA_binding"/>
    <property type="match status" value="1"/>
</dbReference>
<dbReference type="PANTHER" id="PTHR33175:SF3">
    <property type="entry name" value="DNA-BINDING PROTEIN HU-BETA"/>
    <property type="match status" value="1"/>
</dbReference>
<comment type="caution">
    <text evidence="4">The sequence shown here is derived from an EMBL/GenBank/DDBJ whole genome shotgun (WGS) entry which is preliminary data.</text>
</comment>
<comment type="similarity">
    <text evidence="3">Belongs to the bacterial histone-like protein family.</text>
</comment>
<reference evidence="5" key="1">
    <citation type="submission" date="2017-09" db="EMBL/GenBank/DDBJ databases">
        <title>Depth-based differentiation of microbial function through sediment-hosted aquifers and enrichment of novel symbionts in the deep terrestrial subsurface.</title>
        <authorList>
            <person name="Probst A.J."/>
            <person name="Ladd B."/>
            <person name="Jarett J.K."/>
            <person name="Geller-Mcgrath D.E."/>
            <person name="Sieber C.M.K."/>
            <person name="Emerson J.B."/>
            <person name="Anantharaman K."/>
            <person name="Thomas B.C."/>
            <person name="Malmstrom R."/>
            <person name="Stieglmeier M."/>
            <person name="Klingl A."/>
            <person name="Woyke T."/>
            <person name="Ryan C.M."/>
            <person name="Banfield J.F."/>
        </authorList>
    </citation>
    <scope>NUCLEOTIDE SEQUENCE [LARGE SCALE GENOMIC DNA]</scope>
</reference>
<dbReference type="GO" id="GO:0030261">
    <property type="term" value="P:chromosome condensation"/>
    <property type="evidence" value="ECO:0007669"/>
    <property type="project" value="UniProtKB-KW"/>
</dbReference>
<dbReference type="EMBL" id="PEVY01000046">
    <property type="protein sequence ID" value="PIU75181.1"/>
    <property type="molecule type" value="Genomic_DNA"/>
</dbReference>
<keyword evidence="2 4" id="KW-0238">DNA-binding</keyword>
<keyword evidence="1" id="KW-0226">DNA condensation</keyword>
<sequence length="91" mass="9499">MTKEQLVEAVAKDINTSKATAAAAVKSVLANITSALKKGQGITLTGFGTFSVGKRKARLGVNPRTGEKIKIAATKVPKFKSGKALKMAVKK</sequence>
<evidence type="ECO:0000313" key="4">
    <source>
        <dbReference type="EMBL" id="PIU75181.1"/>
    </source>
</evidence>
<protein>
    <submittedName>
        <fullName evidence="4">DNA-binding protein HU</fullName>
    </submittedName>
</protein>
<evidence type="ECO:0000256" key="1">
    <source>
        <dbReference type="ARBA" id="ARBA00023067"/>
    </source>
</evidence>
<dbReference type="PROSITE" id="PS00045">
    <property type="entry name" value="HISTONE_LIKE"/>
    <property type="match status" value="1"/>
</dbReference>
<dbReference type="Gene3D" id="4.10.520.10">
    <property type="entry name" value="IHF-like DNA-binding proteins"/>
    <property type="match status" value="1"/>
</dbReference>
<name>A0A2M7AX21_9BACT</name>
<dbReference type="SMART" id="SM00411">
    <property type="entry name" value="BHL"/>
    <property type="match status" value="1"/>
</dbReference>
<dbReference type="InterPro" id="IPR010992">
    <property type="entry name" value="IHF-like_DNA-bd_dom_sf"/>
</dbReference>
<dbReference type="CDD" id="cd13831">
    <property type="entry name" value="HU"/>
    <property type="match status" value="1"/>
</dbReference>
<evidence type="ECO:0000313" key="5">
    <source>
        <dbReference type="Proteomes" id="UP000228775"/>
    </source>
</evidence>
<proteinExistence type="inferred from homology"/>
<evidence type="ECO:0000256" key="3">
    <source>
        <dbReference type="RuleBase" id="RU003939"/>
    </source>
</evidence>
<accession>A0A2M7AX21</accession>
<dbReference type="AlphaFoldDB" id="A0A2M7AX21"/>
<dbReference type="GO" id="GO:0005829">
    <property type="term" value="C:cytosol"/>
    <property type="evidence" value="ECO:0007669"/>
    <property type="project" value="TreeGrafter"/>
</dbReference>
<dbReference type="InterPro" id="IPR020816">
    <property type="entry name" value="Histone-like_DNA-bd_CS"/>
</dbReference>
<gene>
    <name evidence="4" type="ORF">COS76_02210</name>
</gene>
<dbReference type="SUPFAM" id="SSF47729">
    <property type="entry name" value="IHF-like DNA-binding proteins"/>
    <property type="match status" value="1"/>
</dbReference>
<dbReference type="InterPro" id="IPR000119">
    <property type="entry name" value="Hist_DNA-bd"/>
</dbReference>
<organism evidence="4 5">
    <name type="scientific">Candidatus Portnoybacteria bacterium CG06_land_8_20_14_3_00_39_12</name>
    <dbReference type="NCBI Taxonomy" id="1974809"/>
    <lineage>
        <taxon>Bacteria</taxon>
        <taxon>Candidatus Portnoyibacteriota</taxon>
    </lineage>
</organism>
<dbReference type="GO" id="GO:0003677">
    <property type="term" value="F:DNA binding"/>
    <property type="evidence" value="ECO:0007669"/>
    <property type="project" value="UniProtKB-KW"/>
</dbReference>